<dbReference type="EMBL" id="KV750533">
    <property type="protein sequence ID" value="OCL04364.1"/>
    <property type="molecule type" value="Genomic_DNA"/>
</dbReference>
<reference evidence="2 3" key="1">
    <citation type="journal article" date="2016" name="Nat. Commun.">
        <title>Ectomycorrhizal ecology is imprinted in the genome of the dominant symbiotic fungus Cenococcum geophilum.</title>
        <authorList>
            <consortium name="DOE Joint Genome Institute"/>
            <person name="Peter M."/>
            <person name="Kohler A."/>
            <person name="Ohm R.A."/>
            <person name="Kuo A."/>
            <person name="Krutzmann J."/>
            <person name="Morin E."/>
            <person name="Arend M."/>
            <person name="Barry K.W."/>
            <person name="Binder M."/>
            <person name="Choi C."/>
            <person name="Clum A."/>
            <person name="Copeland A."/>
            <person name="Grisel N."/>
            <person name="Haridas S."/>
            <person name="Kipfer T."/>
            <person name="LaButti K."/>
            <person name="Lindquist E."/>
            <person name="Lipzen A."/>
            <person name="Maire R."/>
            <person name="Meier B."/>
            <person name="Mihaltcheva S."/>
            <person name="Molinier V."/>
            <person name="Murat C."/>
            <person name="Poggeler S."/>
            <person name="Quandt C.A."/>
            <person name="Sperisen C."/>
            <person name="Tritt A."/>
            <person name="Tisserant E."/>
            <person name="Crous P.W."/>
            <person name="Henrissat B."/>
            <person name="Nehls U."/>
            <person name="Egli S."/>
            <person name="Spatafora J.W."/>
            <person name="Grigoriev I.V."/>
            <person name="Martin F.M."/>
        </authorList>
    </citation>
    <scope>NUCLEOTIDE SEQUENCE [LARGE SCALE GENOMIC DNA]</scope>
    <source>
        <strain evidence="2 3">CBS 207.34</strain>
    </source>
</reference>
<gene>
    <name evidence="2" type="ORF">AOQ84DRAFT_119500</name>
</gene>
<feature type="compositionally biased region" description="Polar residues" evidence="1">
    <location>
        <begin position="49"/>
        <end position="58"/>
    </location>
</feature>
<keyword evidence="3" id="KW-1185">Reference proteome</keyword>
<accession>A0A8E2JP28</accession>
<name>A0A8E2JP28_9PEZI</name>
<organism evidence="2 3">
    <name type="scientific">Glonium stellatum</name>
    <dbReference type="NCBI Taxonomy" id="574774"/>
    <lineage>
        <taxon>Eukaryota</taxon>
        <taxon>Fungi</taxon>
        <taxon>Dikarya</taxon>
        <taxon>Ascomycota</taxon>
        <taxon>Pezizomycotina</taxon>
        <taxon>Dothideomycetes</taxon>
        <taxon>Pleosporomycetidae</taxon>
        <taxon>Gloniales</taxon>
        <taxon>Gloniaceae</taxon>
        <taxon>Glonium</taxon>
    </lineage>
</organism>
<evidence type="ECO:0000313" key="3">
    <source>
        <dbReference type="Proteomes" id="UP000250140"/>
    </source>
</evidence>
<dbReference type="Proteomes" id="UP000250140">
    <property type="component" value="Unassembled WGS sequence"/>
</dbReference>
<feature type="compositionally biased region" description="Pro residues" evidence="1">
    <location>
        <begin position="63"/>
        <end position="76"/>
    </location>
</feature>
<evidence type="ECO:0000313" key="2">
    <source>
        <dbReference type="EMBL" id="OCL04364.1"/>
    </source>
</evidence>
<sequence length="102" mass="10899">MSPYLQTCKCVMGLTGRIASGEGMARNPALGPKMLWCAVNRQPYEHQPRFQTPLSSTPAVAGPSPPNIHSPTHPPTIPYKSLLRLHASTAVPLYPPAAQNAG</sequence>
<protein>
    <submittedName>
        <fullName evidence="2">Uncharacterized protein</fullName>
    </submittedName>
</protein>
<dbReference type="AlphaFoldDB" id="A0A8E2JP28"/>
<proteinExistence type="predicted"/>
<feature type="region of interest" description="Disordered" evidence="1">
    <location>
        <begin position="48"/>
        <end position="76"/>
    </location>
</feature>
<evidence type="ECO:0000256" key="1">
    <source>
        <dbReference type="SAM" id="MobiDB-lite"/>
    </source>
</evidence>